<dbReference type="EMBL" id="CCBP010000446">
    <property type="protein sequence ID" value="CDO77218.1"/>
    <property type="molecule type" value="Genomic_DNA"/>
</dbReference>
<evidence type="ECO:0000256" key="5">
    <source>
        <dbReference type="ARBA" id="ARBA00023004"/>
    </source>
</evidence>
<organism evidence="7 8">
    <name type="scientific">Pycnoporus cinnabarinus</name>
    <name type="common">Cinnabar-red polypore</name>
    <name type="synonym">Trametes cinnabarina</name>
    <dbReference type="NCBI Taxonomy" id="5643"/>
    <lineage>
        <taxon>Eukaryota</taxon>
        <taxon>Fungi</taxon>
        <taxon>Dikarya</taxon>
        <taxon>Basidiomycota</taxon>
        <taxon>Agaricomycotina</taxon>
        <taxon>Agaricomycetes</taxon>
        <taxon>Polyporales</taxon>
        <taxon>Polyporaceae</taxon>
        <taxon>Trametes</taxon>
    </lineage>
</organism>
<evidence type="ECO:0000313" key="7">
    <source>
        <dbReference type="EMBL" id="CDO77218.1"/>
    </source>
</evidence>
<evidence type="ECO:0000313" key="8">
    <source>
        <dbReference type="Proteomes" id="UP000029665"/>
    </source>
</evidence>
<evidence type="ECO:0000256" key="4">
    <source>
        <dbReference type="ARBA" id="ARBA00023002"/>
    </source>
</evidence>
<evidence type="ECO:0000256" key="2">
    <source>
        <dbReference type="ARBA" id="ARBA00010617"/>
    </source>
</evidence>
<protein>
    <recommendedName>
        <fullName evidence="9">Cytochrome P450</fullName>
    </recommendedName>
</protein>
<keyword evidence="8" id="KW-1185">Reference proteome</keyword>
<keyword evidence="6" id="KW-0503">Monooxygenase</keyword>
<dbReference type="GO" id="GO:0016705">
    <property type="term" value="F:oxidoreductase activity, acting on paired donors, with incorporation or reduction of molecular oxygen"/>
    <property type="evidence" value="ECO:0007669"/>
    <property type="project" value="InterPro"/>
</dbReference>
<dbReference type="PANTHER" id="PTHR46206:SF6">
    <property type="entry name" value="CYTOCHROME P450 MONOOXYGENASE AN1598-RELATED"/>
    <property type="match status" value="1"/>
</dbReference>
<sequence>MVVYLIRQHLDPLNSIPADGPFPPLLSHLGAIRYLRGAEGAGFLSSHASGRDPYSLQDAVNFAHDVFNSAFIINFFQDFLWPYRPHDDIHFKEQASPLPMLVPIREERHRMYETYGDDWEGMPVTSKEVLIALCFRLTRDPPSGLFFNALYNLAANPLYIEPLRVEVERVISEEGSKASLGKMIKIDSFLKESMRLADGTFRVSPTPLHDLLRDENHAQEQRTIL</sequence>
<dbReference type="HOGENOM" id="CLU_1230450_0_0_1"/>
<comment type="similarity">
    <text evidence="2">Belongs to the cytochrome P450 family.</text>
</comment>
<dbReference type="InterPro" id="IPR036396">
    <property type="entry name" value="Cyt_P450_sf"/>
</dbReference>
<evidence type="ECO:0000256" key="3">
    <source>
        <dbReference type="ARBA" id="ARBA00022723"/>
    </source>
</evidence>
<dbReference type="GO" id="GO:0004497">
    <property type="term" value="F:monooxygenase activity"/>
    <property type="evidence" value="ECO:0007669"/>
    <property type="project" value="UniProtKB-KW"/>
</dbReference>
<dbReference type="AlphaFoldDB" id="A0A060SXG3"/>
<keyword evidence="3" id="KW-0479">Metal-binding</keyword>
<comment type="caution">
    <text evidence="7">The sequence shown here is derived from an EMBL/GenBank/DDBJ whole genome shotgun (WGS) entry which is preliminary data.</text>
</comment>
<dbReference type="Proteomes" id="UP000029665">
    <property type="component" value="Unassembled WGS sequence"/>
</dbReference>
<dbReference type="OrthoDB" id="1844152at2759"/>
<dbReference type="PANTHER" id="PTHR46206">
    <property type="entry name" value="CYTOCHROME P450"/>
    <property type="match status" value="1"/>
</dbReference>
<dbReference type="SUPFAM" id="SSF48264">
    <property type="entry name" value="Cytochrome P450"/>
    <property type="match status" value="1"/>
</dbReference>
<dbReference type="STRING" id="5643.A0A060SXG3"/>
<name>A0A060SXG3_PYCCI</name>
<keyword evidence="5" id="KW-0408">Iron</keyword>
<comment type="cofactor">
    <cofactor evidence="1">
        <name>heme</name>
        <dbReference type="ChEBI" id="CHEBI:30413"/>
    </cofactor>
</comment>
<evidence type="ECO:0000256" key="1">
    <source>
        <dbReference type="ARBA" id="ARBA00001971"/>
    </source>
</evidence>
<dbReference type="GO" id="GO:0020037">
    <property type="term" value="F:heme binding"/>
    <property type="evidence" value="ECO:0007669"/>
    <property type="project" value="InterPro"/>
</dbReference>
<evidence type="ECO:0008006" key="9">
    <source>
        <dbReference type="Google" id="ProtNLM"/>
    </source>
</evidence>
<gene>
    <name evidence="7" type="ORF">BN946_scf184747.g31</name>
</gene>
<evidence type="ECO:0000256" key="6">
    <source>
        <dbReference type="ARBA" id="ARBA00023033"/>
    </source>
</evidence>
<keyword evidence="4" id="KW-0560">Oxidoreductase</keyword>
<accession>A0A060SXG3</accession>
<dbReference type="Gene3D" id="1.10.630.10">
    <property type="entry name" value="Cytochrome P450"/>
    <property type="match status" value="1"/>
</dbReference>
<dbReference type="GO" id="GO:0005506">
    <property type="term" value="F:iron ion binding"/>
    <property type="evidence" value="ECO:0007669"/>
    <property type="project" value="InterPro"/>
</dbReference>
<proteinExistence type="inferred from homology"/>
<reference evidence="7" key="1">
    <citation type="submission" date="2014-01" db="EMBL/GenBank/DDBJ databases">
        <title>The genome of the white-rot fungus Pycnoporus cinnabarinus: a basidiomycete model with a versatile arsenal for lignocellulosic biomass breakdown.</title>
        <authorList>
            <person name="Levasseur A."/>
            <person name="Lomascolo A."/>
            <person name="Ruiz-Duenas F.J."/>
            <person name="Uzan E."/>
            <person name="Piumi F."/>
            <person name="Kues U."/>
            <person name="Ram A.F.J."/>
            <person name="Murat C."/>
            <person name="Haon M."/>
            <person name="Benoit I."/>
            <person name="Arfi Y."/>
            <person name="Chevret D."/>
            <person name="Drula E."/>
            <person name="Kwon M.J."/>
            <person name="Gouret P."/>
            <person name="Lesage-Meessen L."/>
            <person name="Lombard V."/>
            <person name="Mariette J."/>
            <person name="Noirot C."/>
            <person name="Park J."/>
            <person name="Patyshakuliyeva A."/>
            <person name="Wieneger R.A.B."/>
            <person name="Wosten H.A.B."/>
            <person name="Martin F."/>
            <person name="Coutinho P.M."/>
            <person name="de Vries R."/>
            <person name="Martinez A.T."/>
            <person name="Klopp C."/>
            <person name="Pontarotti P."/>
            <person name="Henrissat B."/>
            <person name="Record E."/>
        </authorList>
    </citation>
    <scope>NUCLEOTIDE SEQUENCE [LARGE SCALE GENOMIC DNA]</scope>
    <source>
        <strain evidence="7">BRFM137</strain>
    </source>
</reference>